<dbReference type="RefSeq" id="WP_284258919.1">
    <property type="nucleotide sequence ID" value="NZ_BSOS01000077.1"/>
</dbReference>
<gene>
    <name evidence="3" type="ORF">GCM10010909_27580</name>
</gene>
<dbReference type="EMBL" id="BSOS01000077">
    <property type="protein sequence ID" value="GLR68077.1"/>
    <property type="molecule type" value="Genomic_DNA"/>
</dbReference>
<evidence type="ECO:0000313" key="3">
    <source>
        <dbReference type="EMBL" id="GLR68077.1"/>
    </source>
</evidence>
<dbReference type="InterPro" id="IPR037401">
    <property type="entry name" value="SnoaL-like"/>
</dbReference>
<dbReference type="InterPro" id="IPR032710">
    <property type="entry name" value="NTF2-like_dom_sf"/>
</dbReference>
<feature type="chain" id="PRO_5047204733" description="SnoaL-like domain-containing protein" evidence="1">
    <location>
        <begin position="26"/>
        <end position="330"/>
    </location>
</feature>
<protein>
    <recommendedName>
        <fullName evidence="2">SnoaL-like domain-containing protein</fullName>
    </recommendedName>
</protein>
<dbReference type="Gene3D" id="3.10.450.50">
    <property type="match status" value="2"/>
</dbReference>
<evidence type="ECO:0000259" key="2">
    <source>
        <dbReference type="Pfam" id="PF13474"/>
    </source>
</evidence>
<keyword evidence="1" id="KW-0732">Signal</keyword>
<feature type="signal peptide" evidence="1">
    <location>
        <begin position="1"/>
        <end position="25"/>
    </location>
</feature>
<dbReference type="Proteomes" id="UP001156641">
    <property type="component" value="Unassembled WGS sequence"/>
</dbReference>
<comment type="caution">
    <text evidence="3">The sequence shown here is derived from an EMBL/GenBank/DDBJ whole genome shotgun (WGS) entry which is preliminary data.</text>
</comment>
<dbReference type="SUPFAM" id="SSF54427">
    <property type="entry name" value="NTF2-like"/>
    <property type="match status" value="2"/>
</dbReference>
<accession>A0ABQ6ABV7</accession>
<organism evidence="3 4">
    <name type="scientific">Acidocella aquatica</name>
    <dbReference type="NCBI Taxonomy" id="1922313"/>
    <lineage>
        <taxon>Bacteria</taxon>
        <taxon>Pseudomonadati</taxon>
        <taxon>Pseudomonadota</taxon>
        <taxon>Alphaproteobacteria</taxon>
        <taxon>Acetobacterales</taxon>
        <taxon>Acidocellaceae</taxon>
        <taxon>Acidocella</taxon>
    </lineage>
</organism>
<dbReference type="Pfam" id="PF13474">
    <property type="entry name" value="SnoaL_3"/>
    <property type="match status" value="1"/>
</dbReference>
<evidence type="ECO:0000256" key="1">
    <source>
        <dbReference type="SAM" id="SignalP"/>
    </source>
</evidence>
<sequence length="330" mass="36220">MKPVKSQHILFATLLLVATAPAAQAKPVINSPSDIKAITALETDLNTQLNMKNLIKYYAPNAIVFDMIAPGVYRGRTQIAQNFQTQLNAIKSMKHTMPEINIASDGTMACAAMQLHFDSIMKNGQTYSISVRQIDAFRKINGKWQIIQEHISVPADPKTGQAVMDAPIQTGAPVNWDNDVLSGPPVSPAQAKAEIRTWMEDGVLTTNSDQLMQAYGPGNDVLVYNGFTPSVLRGKQAIRNDYGPMVDSYANVAAKMPILVADSDGSFGAEINVQNLVLTMKNGTKTDFSLRQSDCLHRINGKWYSFFEMISFPVDMKTGKSVMLNPDAFQ</sequence>
<name>A0ABQ6ABV7_9PROT</name>
<feature type="domain" description="SnoaL-like" evidence="2">
    <location>
        <begin position="47"/>
        <end position="155"/>
    </location>
</feature>
<evidence type="ECO:0000313" key="4">
    <source>
        <dbReference type="Proteomes" id="UP001156641"/>
    </source>
</evidence>
<keyword evidence="4" id="KW-1185">Reference proteome</keyword>
<proteinExistence type="predicted"/>
<reference evidence="4" key="1">
    <citation type="journal article" date="2019" name="Int. J. Syst. Evol. Microbiol.">
        <title>The Global Catalogue of Microorganisms (GCM) 10K type strain sequencing project: providing services to taxonomists for standard genome sequencing and annotation.</title>
        <authorList>
            <consortium name="The Broad Institute Genomics Platform"/>
            <consortium name="The Broad Institute Genome Sequencing Center for Infectious Disease"/>
            <person name="Wu L."/>
            <person name="Ma J."/>
        </authorList>
    </citation>
    <scope>NUCLEOTIDE SEQUENCE [LARGE SCALE GENOMIC DNA]</scope>
    <source>
        <strain evidence="4">NBRC 112502</strain>
    </source>
</reference>